<evidence type="ECO:0000313" key="1">
    <source>
        <dbReference type="EMBL" id="MDC8759994.1"/>
    </source>
</evidence>
<reference evidence="1 2" key="1">
    <citation type="submission" date="2022-10" db="EMBL/GenBank/DDBJ databases">
        <title>Janthinobacterium sp. hw3 Genome sequencing.</title>
        <authorList>
            <person name="Park S."/>
        </authorList>
    </citation>
    <scope>NUCLEOTIDE SEQUENCE [LARGE SCALE GENOMIC DNA]</scope>
    <source>
        <strain evidence="2">hw3</strain>
    </source>
</reference>
<comment type="caution">
    <text evidence="1">The sequence shown here is derived from an EMBL/GenBank/DDBJ whole genome shotgun (WGS) entry which is preliminary data.</text>
</comment>
<keyword evidence="2" id="KW-1185">Reference proteome</keyword>
<name>A0ABT5K4Z5_9BURK</name>
<evidence type="ECO:0000313" key="2">
    <source>
        <dbReference type="Proteomes" id="UP001221208"/>
    </source>
</evidence>
<dbReference type="SUPFAM" id="SSF55729">
    <property type="entry name" value="Acyl-CoA N-acyltransferases (Nat)"/>
    <property type="match status" value="1"/>
</dbReference>
<dbReference type="EMBL" id="JAQQXR010000009">
    <property type="protein sequence ID" value="MDC8759994.1"/>
    <property type="molecule type" value="Genomic_DNA"/>
</dbReference>
<accession>A0ABT5K4Z5</accession>
<gene>
    <name evidence="1" type="ORF">OIK44_20605</name>
</gene>
<dbReference type="Proteomes" id="UP001221208">
    <property type="component" value="Unassembled WGS sequence"/>
</dbReference>
<proteinExistence type="predicted"/>
<dbReference type="Gene3D" id="3.40.630.30">
    <property type="match status" value="1"/>
</dbReference>
<organism evidence="1 2">
    <name type="scientific">Janthinobacterium fluminis</name>
    <dbReference type="NCBI Taxonomy" id="2987524"/>
    <lineage>
        <taxon>Bacteria</taxon>
        <taxon>Pseudomonadati</taxon>
        <taxon>Pseudomonadota</taxon>
        <taxon>Betaproteobacteria</taxon>
        <taxon>Burkholderiales</taxon>
        <taxon>Oxalobacteraceae</taxon>
        <taxon>Janthinobacterium</taxon>
    </lineage>
</organism>
<dbReference type="RefSeq" id="WP_273673511.1">
    <property type="nucleotide sequence ID" value="NZ_JAQQXR010000009.1"/>
</dbReference>
<dbReference type="InterPro" id="IPR016181">
    <property type="entry name" value="Acyl_CoA_acyltransferase"/>
</dbReference>
<sequence>MAPPLPSGYRREVSIGYPATVGRISAEDGSLAASGYAVEYGGVFIFDRIVTEAAHRRRGLGGAMMAALASRQQSNAAQRVLVATADGRALYSTLDWTVPSPNSKVTIGAGEA</sequence>
<protein>
    <submittedName>
        <fullName evidence="1">GNAT family N-acetyltransferase</fullName>
    </submittedName>
</protein>